<dbReference type="EMBL" id="AGNL01023491">
    <property type="protein sequence ID" value="EJK59149.1"/>
    <property type="molecule type" value="Genomic_DNA"/>
</dbReference>
<reference evidence="1 2" key="1">
    <citation type="journal article" date="2012" name="Genome Biol.">
        <title>Genome and low-iron response of an oceanic diatom adapted to chronic iron limitation.</title>
        <authorList>
            <person name="Lommer M."/>
            <person name="Specht M."/>
            <person name="Roy A.S."/>
            <person name="Kraemer L."/>
            <person name="Andreson R."/>
            <person name="Gutowska M.A."/>
            <person name="Wolf J."/>
            <person name="Bergner S.V."/>
            <person name="Schilhabel M.B."/>
            <person name="Klostermeier U.C."/>
            <person name="Beiko R.G."/>
            <person name="Rosenstiel P."/>
            <person name="Hippler M."/>
            <person name="Laroche J."/>
        </authorList>
    </citation>
    <scope>NUCLEOTIDE SEQUENCE [LARGE SCALE GENOMIC DNA]</scope>
    <source>
        <strain evidence="1 2">CCMP1005</strain>
    </source>
</reference>
<evidence type="ECO:0000313" key="1">
    <source>
        <dbReference type="EMBL" id="EJK59149.1"/>
    </source>
</evidence>
<sequence>AGAPSLAARRVRFLPALPARELKQGGRKRRIPAGASRLGPRSLKPEVHVVSVVSPPRRPPPAAAPLPALAGSLAGIPAAEHGDV</sequence>
<name>K0S2W3_THAOC</name>
<dbReference type="Proteomes" id="UP000266841">
    <property type="component" value="Unassembled WGS sequence"/>
</dbReference>
<comment type="caution">
    <text evidence="1">The sequence shown here is derived from an EMBL/GenBank/DDBJ whole genome shotgun (WGS) entry which is preliminary data.</text>
</comment>
<organism evidence="1 2">
    <name type="scientific">Thalassiosira oceanica</name>
    <name type="common">Marine diatom</name>
    <dbReference type="NCBI Taxonomy" id="159749"/>
    <lineage>
        <taxon>Eukaryota</taxon>
        <taxon>Sar</taxon>
        <taxon>Stramenopiles</taxon>
        <taxon>Ochrophyta</taxon>
        <taxon>Bacillariophyta</taxon>
        <taxon>Coscinodiscophyceae</taxon>
        <taxon>Thalassiosirophycidae</taxon>
        <taxon>Thalassiosirales</taxon>
        <taxon>Thalassiosiraceae</taxon>
        <taxon>Thalassiosira</taxon>
    </lineage>
</organism>
<protein>
    <submittedName>
        <fullName evidence="1">Uncharacterized protein</fullName>
    </submittedName>
</protein>
<proteinExistence type="predicted"/>
<accession>K0S2W3</accession>
<gene>
    <name evidence="1" type="ORF">THAOC_20662</name>
</gene>
<dbReference type="AlphaFoldDB" id="K0S2W3"/>
<feature type="non-terminal residue" evidence="1">
    <location>
        <position position="1"/>
    </location>
</feature>
<evidence type="ECO:0000313" key="2">
    <source>
        <dbReference type="Proteomes" id="UP000266841"/>
    </source>
</evidence>
<keyword evidence="2" id="KW-1185">Reference proteome</keyword>